<dbReference type="InterPro" id="IPR011701">
    <property type="entry name" value="MFS"/>
</dbReference>
<proteinExistence type="predicted"/>
<dbReference type="InterPro" id="IPR036259">
    <property type="entry name" value="MFS_trans_sf"/>
</dbReference>
<organism evidence="7 8">
    <name type="scientific">Corynebacterium minutissimum</name>
    <dbReference type="NCBI Taxonomy" id="38301"/>
    <lineage>
        <taxon>Bacteria</taxon>
        <taxon>Bacillati</taxon>
        <taxon>Actinomycetota</taxon>
        <taxon>Actinomycetes</taxon>
        <taxon>Mycobacteriales</taxon>
        <taxon>Corynebacteriaceae</taxon>
        <taxon>Corynebacterium</taxon>
    </lineage>
</organism>
<keyword evidence="2" id="KW-0813">Transport</keyword>
<dbReference type="GO" id="GO:0022857">
    <property type="term" value="F:transmembrane transporter activity"/>
    <property type="evidence" value="ECO:0007669"/>
    <property type="project" value="InterPro"/>
</dbReference>
<dbReference type="EMBL" id="UFXP01000001">
    <property type="protein sequence ID" value="STC75947.1"/>
    <property type="molecule type" value="Genomic_DNA"/>
</dbReference>
<dbReference type="AlphaFoldDB" id="A0A376CV03"/>
<reference evidence="7 8" key="1">
    <citation type="submission" date="2018-06" db="EMBL/GenBank/DDBJ databases">
        <authorList>
            <consortium name="Pathogen Informatics"/>
            <person name="Doyle S."/>
        </authorList>
    </citation>
    <scope>NUCLEOTIDE SEQUENCE [LARGE SCALE GENOMIC DNA]</scope>
    <source>
        <strain evidence="7 8">NCTC10289</strain>
    </source>
</reference>
<dbReference type="PANTHER" id="PTHR42718">
    <property type="entry name" value="MAJOR FACILITATOR SUPERFAMILY MULTIDRUG TRANSPORTER MFSC"/>
    <property type="match status" value="1"/>
</dbReference>
<comment type="subcellular location">
    <subcellularLocation>
        <location evidence="1">Membrane</location>
        <topology evidence="1">Multi-pass membrane protein</topology>
    </subcellularLocation>
</comment>
<evidence type="ECO:0000313" key="7">
    <source>
        <dbReference type="EMBL" id="STC75947.1"/>
    </source>
</evidence>
<accession>A0A376CV03</accession>
<feature type="transmembrane region" description="Helical" evidence="6">
    <location>
        <begin position="70"/>
        <end position="91"/>
    </location>
</feature>
<sequence>MGFALLIRSEKHRERGHRSALLYLESFSYSTFSWGNITAGAVAIGEFAIIFVLPLYLINTLDLCTMLSGLVLAAMAIGAFFSVAAAPHVAARYGAPGTVLIGLGLEAVGVLILVLLMGPDTNGWIIAAPLTLYGLGLGFASAQLTGTMLRDTPVDDSGQASATQTTVRLGQWCRP</sequence>
<evidence type="ECO:0000256" key="4">
    <source>
        <dbReference type="ARBA" id="ARBA00022989"/>
    </source>
</evidence>
<name>A0A376CV03_9CORY</name>
<evidence type="ECO:0000256" key="6">
    <source>
        <dbReference type="SAM" id="Phobius"/>
    </source>
</evidence>
<gene>
    <name evidence="7" type="ORF">NCTC10289_00825</name>
</gene>
<feature type="transmembrane region" description="Helical" evidence="6">
    <location>
        <begin position="37"/>
        <end position="58"/>
    </location>
</feature>
<dbReference type="Gene3D" id="1.20.1250.20">
    <property type="entry name" value="MFS general substrate transporter like domains"/>
    <property type="match status" value="1"/>
</dbReference>
<evidence type="ECO:0000256" key="3">
    <source>
        <dbReference type="ARBA" id="ARBA00022692"/>
    </source>
</evidence>
<protein>
    <submittedName>
        <fullName evidence="7">Major facilitator superfamily permease</fullName>
    </submittedName>
</protein>
<keyword evidence="4 6" id="KW-1133">Transmembrane helix</keyword>
<keyword evidence="3 6" id="KW-0812">Transmembrane</keyword>
<dbReference type="PANTHER" id="PTHR42718:SF9">
    <property type="entry name" value="MAJOR FACILITATOR SUPERFAMILY MULTIDRUG TRANSPORTER MFSC"/>
    <property type="match status" value="1"/>
</dbReference>
<evidence type="ECO:0000256" key="5">
    <source>
        <dbReference type="ARBA" id="ARBA00023136"/>
    </source>
</evidence>
<dbReference type="Proteomes" id="UP000254287">
    <property type="component" value="Unassembled WGS sequence"/>
</dbReference>
<keyword evidence="5 6" id="KW-0472">Membrane</keyword>
<feature type="transmembrane region" description="Helical" evidence="6">
    <location>
        <begin position="124"/>
        <end position="144"/>
    </location>
</feature>
<feature type="transmembrane region" description="Helical" evidence="6">
    <location>
        <begin position="97"/>
        <end position="117"/>
    </location>
</feature>
<evidence type="ECO:0000256" key="2">
    <source>
        <dbReference type="ARBA" id="ARBA00022448"/>
    </source>
</evidence>
<dbReference type="SUPFAM" id="SSF103473">
    <property type="entry name" value="MFS general substrate transporter"/>
    <property type="match status" value="1"/>
</dbReference>
<dbReference type="Pfam" id="PF07690">
    <property type="entry name" value="MFS_1"/>
    <property type="match status" value="1"/>
</dbReference>
<evidence type="ECO:0000313" key="8">
    <source>
        <dbReference type="Proteomes" id="UP000254287"/>
    </source>
</evidence>
<dbReference type="GO" id="GO:0016020">
    <property type="term" value="C:membrane"/>
    <property type="evidence" value="ECO:0007669"/>
    <property type="project" value="UniProtKB-SubCell"/>
</dbReference>
<evidence type="ECO:0000256" key="1">
    <source>
        <dbReference type="ARBA" id="ARBA00004141"/>
    </source>
</evidence>